<proteinExistence type="predicted"/>
<feature type="domain" description="DDE Tnp4" evidence="3">
    <location>
        <begin position="10"/>
        <end position="120"/>
    </location>
</feature>
<evidence type="ECO:0000313" key="5">
    <source>
        <dbReference type="Proteomes" id="UP000299102"/>
    </source>
</evidence>
<evidence type="ECO:0000256" key="1">
    <source>
        <dbReference type="ARBA" id="ARBA00001968"/>
    </source>
</evidence>
<evidence type="ECO:0000313" key="4">
    <source>
        <dbReference type="EMBL" id="GBP81142.1"/>
    </source>
</evidence>
<sequence length="269" mass="30998">MLGPYHANENDASIMRKIIDSMSNLVQSDDIFVLDRGFRDVVPLLQSKGFKVMMPSIKGKRKQLTAKEANESRSVTKIRWVVEAKHGALKQRFKLLDQTLDNKMLPKIKSLYRIASYLLNLFSKPLTSDIHMSNEIYEQMISKNYSENILAVEVEQKGWMRKKLPFQMFSSNDITDFPQLSEPELKLLFTGSYQLGQAISYLAELLDENGAFKMAYVKDQTKILKIQVQSRHISKKVYRCFIKYHPEAEGIHTIQQYCCECANGLRTVG</sequence>
<reference evidence="4 5" key="1">
    <citation type="journal article" date="2019" name="Commun. Biol.">
        <title>The bagworm genome reveals a unique fibroin gene that provides high tensile strength.</title>
        <authorList>
            <person name="Kono N."/>
            <person name="Nakamura H."/>
            <person name="Ohtoshi R."/>
            <person name="Tomita M."/>
            <person name="Numata K."/>
            <person name="Arakawa K."/>
        </authorList>
    </citation>
    <scope>NUCLEOTIDE SEQUENCE [LARGE SCALE GENOMIC DNA]</scope>
</reference>
<dbReference type="EMBL" id="BGZK01001497">
    <property type="protein sequence ID" value="GBP81142.1"/>
    <property type="molecule type" value="Genomic_DNA"/>
</dbReference>
<keyword evidence="5" id="KW-1185">Reference proteome</keyword>
<dbReference type="Pfam" id="PF13359">
    <property type="entry name" value="DDE_Tnp_4"/>
    <property type="match status" value="1"/>
</dbReference>
<dbReference type="InterPro" id="IPR027806">
    <property type="entry name" value="HARBI1_dom"/>
</dbReference>
<organism evidence="4 5">
    <name type="scientific">Eumeta variegata</name>
    <name type="common">Bagworm moth</name>
    <name type="synonym">Eumeta japonica</name>
    <dbReference type="NCBI Taxonomy" id="151549"/>
    <lineage>
        <taxon>Eukaryota</taxon>
        <taxon>Metazoa</taxon>
        <taxon>Ecdysozoa</taxon>
        <taxon>Arthropoda</taxon>
        <taxon>Hexapoda</taxon>
        <taxon>Insecta</taxon>
        <taxon>Pterygota</taxon>
        <taxon>Neoptera</taxon>
        <taxon>Endopterygota</taxon>
        <taxon>Lepidoptera</taxon>
        <taxon>Glossata</taxon>
        <taxon>Ditrysia</taxon>
        <taxon>Tineoidea</taxon>
        <taxon>Psychidae</taxon>
        <taxon>Oiketicinae</taxon>
        <taxon>Eumeta</taxon>
    </lineage>
</organism>
<accession>A0A4C1Z1P5</accession>
<name>A0A4C1Z1P5_EUMVA</name>
<dbReference type="GO" id="GO:0046872">
    <property type="term" value="F:metal ion binding"/>
    <property type="evidence" value="ECO:0007669"/>
    <property type="project" value="UniProtKB-KW"/>
</dbReference>
<gene>
    <name evidence="4" type="ORF">EVAR_88240_1</name>
</gene>
<dbReference type="Proteomes" id="UP000299102">
    <property type="component" value="Unassembled WGS sequence"/>
</dbReference>
<protein>
    <recommendedName>
        <fullName evidence="3">DDE Tnp4 domain-containing protein</fullName>
    </recommendedName>
</protein>
<keyword evidence="2" id="KW-0479">Metal-binding</keyword>
<dbReference type="AlphaFoldDB" id="A0A4C1Z1P5"/>
<evidence type="ECO:0000256" key="2">
    <source>
        <dbReference type="ARBA" id="ARBA00022723"/>
    </source>
</evidence>
<comment type="caution">
    <text evidence="4">The sequence shown here is derived from an EMBL/GenBank/DDBJ whole genome shotgun (WGS) entry which is preliminary data.</text>
</comment>
<dbReference type="PANTHER" id="PTHR23080">
    <property type="entry name" value="THAP DOMAIN PROTEIN"/>
    <property type="match status" value="1"/>
</dbReference>
<comment type="cofactor">
    <cofactor evidence="1">
        <name>a divalent metal cation</name>
        <dbReference type="ChEBI" id="CHEBI:60240"/>
    </cofactor>
</comment>
<dbReference type="PANTHER" id="PTHR23080:SF141">
    <property type="entry name" value="TRANSPOSASE HELIX-TURN-HELIX DOMAIN-CONTAINING PROTEIN"/>
    <property type="match status" value="1"/>
</dbReference>
<evidence type="ECO:0000259" key="3">
    <source>
        <dbReference type="Pfam" id="PF13359"/>
    </source>
</evidence>
<dbReference type="OrthoDB" id="7309550at2759"/>